<evidence type="ECO:0000256" key="5">
    <source>
        <dbReference type="ARBA" id="ARBA00022430"/>
    </source>
</evidence>
<evidence type="ECO:0000313" key="18">
    <source>
        <dbReference type="Proteomes" id="UP000712281"/>
    </source>
</evidence>
<evidence type="ECO:0000256" key="2">
    <source>
        <dbReference type="ARBA" id="ARBA00007769"/>
    </source>
</evidence>
<comment type="subunit">
    <text evidence="3 14">Homodimer.</text>
</comment>
<dbReference type="Pfam" id="PF00180">
    <property type="entry name" value="Iso_dh"/>
    <property type="match status" value="1"/>
</dbReference>
<proteinExistence type="inferred from homology"/>
<comment type="catalytic activity">
    <reaction evidence="14">
        <text>(2R,3S)-3-isopropylmalate + NAD(+) = 4-methyl-2-oxopentanoate + CO2 + NADH</text>
        <dbReference type="Rhea" id="RHEA:32271"/>
        <dbReference type="ChEBI" id="CHEBI:16526"/>
        <dbReference type="ChEBI" id="CHEBI:17865"/>
        <dbReference type="ChEBI" id="CHEBI:35121"/>
        <dbReference type="ChEBI" id="CHEBI:57540"/>
        <dbReference type="ChEBI" id="CHEBI:57945"/>
        <dbReference type="EC" id="1.1.1.85"/>
    </reaction>
</comment>
<dbReference type="EMBL" id="QGKW02000717">
    <property type="protein sequence ID" value="KAF2597147.1"/>
    <property type="molecule type" value="Genomic_DNA"/>
</dbReference>
<dbReference type="PANTHER" id="PTHR42979:SF9">
    <property type="entry name" value="3-ISOPROPYLMALATE DEHYDROGENASE"/>
    <property type="match status" value="1"/>
</dbReference>
<feature type="domain" description="Isopropylmalate dehydrogenase-like" evidence="15">
    <location>
        <begin position="48"/>
        <end position="396"/>
    </location>
</feature>
<dbReference type="InterPro" id="IPR024084">
    <property type="entry name" value="IsoPropMal-DH-like_dom"/>
</dbReference>
<keyword evidence="7 14" id="KW-0479">Metal-binding</keyword>
<dbReference type="Gene3D" id="3.40.718.10">
    <property type="entry name" value="Isopropylmalate Dehydrogenase"/>
    <property type="match status" value="1"/>
</dbReference>
<dbReference type="EC" id="1.1.1.85" evidence="4 14"/>
<dbReference type="FunFam" id="3.40.718.10:FF:000006">
    <property type="entry name" value="3-isopropylmalate dehydrogenase"/>
    <property type="match status" value="1"/>
</dbReference>
<dbReference type="EMBL" id="QGKY02001250">
    <property type="protein sequence ID" value="KAF2564246.1"/>
    <property type="molecule type" value="Genomic_DNA"/>
</dbReference>
<gene>
    <name evidence="17" type="ORF">F2Q68_00009501</name>
    <name evidence="16" type="ORF">F2Q70_00016543</name>
</gene>
<dbReference type="PANTHER" id="PTHR42979">
    <property type="entry name" value="3-ISOPROPYLMALATE DEHYDROGENASE"/>
    <property type="match status" value="1"/>
</dbReference>
<evidence type="ECO:0000256" key="10">
    <source>
        <dbReference type="ARBA" id="ARBA00023027"/>
    </source>
</evidence>
<evidence type="ECO:0000256" key="1">
    <source>
        <dbReference type="ARBA" id="ARBA00001936"/>
    </source>
</evidence>
<keyword evidence="10 14" id="KW-0520">NAD</keyword>
<dbReference type="GO" id="GO:0003862">
    <property type="term" value="F:3-isopropylmalate dehydrogenase activity"/>
    <property type="evidence" value="ECO:0007669"/>
    <property type="project" value="UniProtKB-EC"/>
</dbReference>
<evidence type="ECO:0000256" key="13">
    <source>
        <dbReference type="RuleBase" id="RU004443"/>
    </source>
</evidence>
<dbReference type="SMART" id="SM01329">
    <property type="entry name" value="Iso_dh"/>
    <property type="match status" value="1"/>
</dbReference>
<evidence type="ECO:0000256" key="9">
    <source>
        <dbReference type="ARBA" id="ARBA00023002"/>
    </source>
</evidence>
<reference evidence="17" key="1">
    <citation type="submission" date="2019-12" db="EMBL/GenBank/DDBJ databases">
        <title>Genome sequencing and annotation of Brassica cretica.</title>
        <authorList>
            <person name="Studholme D.J."/>
            <person name="Sarris P.F."/>
        </authorList>
    </citation>
    <scope>NUCLEOTIDE SEQUENCE</scope>
    <source>
        <strain evidence="17">PFS-001/15</strain>
        <strain evidence="16">PFS-102/07</strain>
        <tissue evidence="17">Leaf</tissue>
    </source>
</reference>
<evidence type="ECO:0000256" key="8">
    <source>
        <dbReference type="ARBA" id="ARBA00022842"/>
    </source>
</evidence>
<evidence type="ECO:0000313" key="17">
    <source>
        <dbReference type="EMBL" id="KAF2597147.1"/>
    </source>
</evidence>
<comment type="caution">
    <text evidence="17">The sequence shown here is derived from an EMBL/GenBank/DDBJ whole genome shotgun (WGS) entry which is preliminary data.</text>
</comment>
<evidence type="ECO:0000256" key="7">
    <source>
        <dbReference type="ARBA" id="ARBA00022723"/>
    </source>
</evidence>
<keyword evidence="11" id="KW-0464">Manganese</keyword>
<keyword evidence="5 14" id="KW-0432">Leucine biosynthesis</keyword>
<dbReference type="InterPro" id="IPR004429">
    <property type="entry name" value="Isopropylmalate_DH"/>
</dbReference>
<evidence type="ECO:0000256" key="6">
    <source>
        <dbReference type="ARBA" id="ARBA00022605"/>
    </source>
</evidence>
<dbReference type="SUPFAM" id="SSF53659">
    <property type="entry name" value="Isocitrate/Isopropylmalate dehydrogenase-like"/>
    <property type="match status" value="1"/>
</dbReference>
<evidence type="ECO:0000256" key="3">
    <source>
        <dbReference type="ARBA" id="ARBA00011738"/>
    </source>
</evidence>
<dbReference type="InterPro" id="IPR019818">
    <property type="entry name" value="IsoCit/isopropylmalate_DH_CS"/>
</dbReference>
<evidence type="ECO:0000256" key="4">
    <source>
        <dbReference type="ARBA" id="ARBA00013101"/>
    </source>
</evidence>
<organism evidence="17 18">
    <name type="scientific">Brassica cretica</name>
    <name type="common">Mustard</name>
    <dbReference type="NCBI Taxonomy" id="69181"/>
    <lineage>
        <taxon>Eukaryota</taxon>
        <taxon>Viridiplantae</taxon>
        <taxon>Streptophyta</taxon>
        <taxon>Embryophyta</taxon>
        <taxon>Tracheophyta</taxon>
        <taxon>Spermatophyta</taxon>
        <taxon>Magnoliopsida</taxon>
        <taxon>eudicotyledons</taxon>
        <taxon>Gunneridae</taxon>
        <taxon>Pentapetalae</taxon>
        <taxon>rosids</taxon>
        <taxon>malvids</taxon>
        <taxon>Brassicales</taxon>
        <taxon>Brassicaceae</taxon>
        <taxon>Brassiceae</taxon>
        <taxon>Brassica</taxon>
    </lineage>
</organism>
<dbReference type="GO" id="GO:0051287">
    <property type="term" value="F:NAD binding"/>
    <property type="evidence" value="ECO:0007669"/>
    <property type="project" value="InterPro"/>
</dbReference>
<dbReference type="Proteomes" id="UP000712281">
    <property type="component" value="Unassembled WGS sequence"/>
</dbReference>
<dbReference type="GO" id="GO:0000287">
    <property type="term" value="F:magnesium ion binding"/>
    <property type="evidence" value="ECO:0007669"/>
    <property type="project" value="InterPro"/>
</dbReference>
<comment type="function">
    <text evidence="14">Catalyzes the oxidation of 3-carboxy-2-hydroxy-4-methylpentanoate (3-isopropylmalate) to 3-carboxy-4-methyl-2-oxopentanoate. The product decarboxylates to 4-methyl-2 oxopentanoate.</text>
</comment>
<keyword evidence="9 13" id="KW-0560">Oxidoreductase</keyword>
<keyword evidence="6" id="KW-0028">Amino-acid biosynthesis</keyword>
<comment type="cofactor">
    <cofactor evidence="1">
        <name>Mn(2+)</name>
        <dbReference type="ChEBI" id="CHEBI:29035"/>
    </cofactor>
</comment>
<dbReference type="AlphaFoldDB" id="A0A8S9KTT6"/>
<evidence type="ECO:0000313" key="16">
    <source>
        <dbReference type="EMBL" id="KAF2564246.1"/>
    </source>
</evidence>
<keyword evidence="12 14" id="KW-0100">Branched-chain amino acid biosynthesis</keyword>
<protein>
    <recommendedName>
        <fullName evidence="4 14">3-isopropylmalate dehydrogenase</fullName>
        <ecNumber evidence="4 14">1.1.1.85</ecNumber>
    </recommendedName>
</protein>
<sequence length="410" mass="44542">MSTALQIHASGIKLPVSLIPSTTKQISRASKRVGRIRCSATTPNKKYTIAVLPGDGIGTEVTPVAVEALRLAGSLEGIDFEFKEMLVGGAAYEATGVPFPEETLKASLESDAVYLGAVGITKKMPSSDHLPKHLRPEVGLMRIRRALGVYANHRLSSGKSVDIHMSVTEEVDFMIIRELAGGLYYGKPRGFGINEKGEETGFCTEIYSSSEVDRVARIAFDMAMERRGKVCSVDKATVLESSRLWRKRVTIMSEEYLEVDLSHMLVDTSGMELIRYPKQFDVLLTTNVFGDILSDVAAMITGGIGMLPSACIGGPGPQLFEPVHGSAPDIEGEDVANPLAAVLTAVMLLRYGLKEEAVAKRIENAIFDTLNEGFRTRDIPTPGAKIVGCKKMGEEILKSLYVRVPSYQLN</sequence>
<comment type="cofactor">
    <cofactor evidence="14">
        <name>Mg(2+)</name>
        <dbReference type="ChEBI" id="CHEBI:18420"/>
    </cofactor>
    <cofactor evidence="14">
        <name>Mn(2+)</name>
        <dbReference type="ChEBI" id="CHEBI:29035"/>
    </cofactor>
    <text evidence="14">Binds 1 Mg(2+) or Mn(2+) ion per subunit.</text>
</comment>
<keyword evidence="8" id="KW-0460">Magnesium</keyword>
<name>A0A8S9KTT6_BRACR</name>
<dbReference type="PROSITE" id="PS00470">
    <property type="entry name" value="IDH_IMDH"/>
    <property type="match status" value="1"/>
</dbReference>
<dbReference type="NCBIfam" id="TIGR00169">
    <property type="entry name" value="leuB"/>
    <property type="match status" value="1"/>
</dbReference>
<evidence type="ECO:0000256" key="11">
    <source>
        <dbReference type="ARBA" id="ARBA00023211"/>
    </source>
</evidence>
<accession>A0A8S9KTT6</accession>
<evidence type="ECO:0000259" key="15">
    <source>
        <dbReference type="SMART" id="SM01329"/>
    </source>
</evidence>
<comment type="similarity">
    <text evidence="2 13">Belongs to the isocitrate and isopropylmalate dehydrogenases family.</text>
</comment>
<comment type="pathway">
    <text evidence="14">Amino-acid biosynthesis; L-leucine biosynthesis; L-leucine from 3-methyl-2-oxobutanoate: step 3/4.</text>
</comment>
<evidence type="ECO:0000256" key="14">
    <source>
        <dbReference type="RuleBase" id="RU004445"/>
    </source>
</evidence>
<evidence type="ECO:0000256" key="12">
    <source>
        <dbReference type="ARBA" id="ARBA00023304"/>
    </source>
</evidence>
<dbReference type="GO" id="GO:0009098">
    <property type="term" value="P:L-leucine biosynthetic process"/>
    <property type="evidence" value="ECO:0007669"/>
    <property type="project" value="UniProtKB-KW"/>
</dbReference>